<evidence type="ECO:0000313" key="6">
    <source>
        <dbReference type="Proteomes" id="UP000604825"/>
    </source>
</evidence>
<name>A0A811NFG3_9POAL</name>
<dbReference type="InterPro" id="IPR012341">
    <property type="entry name" value="6hp_glycosidase-like_sf"/>
</dbReference>
<dbReference type="GO" id="GO:0005975">
    <property type="term" value="P:carbohydrate metabolic process"/>
    <property type="evidence" value="ECO:0007669"/>
    <property type="project" value="InterPro"/>
</dbReference>
<comment type="caution">
    <text evidence="5">The sequence shown here is derived from an EMBL/GenBank/DDBJ whole genome shotgun (WGS) entry which is preliminary data.</text>
</comment>
<dbReference type="Pfam" id="PF22124">
    <property type="entry name" value="Glyco_hydro_95_cat"/>
    <property type="match status" value="1"/>
</dbReference>
<dbReference type="Pfam" id="PF21307">
    <property type="entry name" value="Glyco_hydro_95_C"/>
    <property type="match status" value="1"/>
</dbReference>
<feature type="region of interest" description="Disordered" evidence="1">
    <location>
        <begin position="162"/>
        <end position="186"/>
    </location>
</feature>
<dbReference type="SUPFAM" id="SSF48208">
    <property type="entry name" value="Six-hairpin glycosidases"/>
    <property type="match status" value="1"/>
</dbReference>
<dbReference type="Pfam" id="PF14498">
    <property type="entry name" value="Glyco_hyd_65N_2"/>
    <property type="match status" value="2"/>
</dbReference>
<gene>
    <name evidence="5" type="ORF">NCGR_LOCUS18115</name>
</gene>
<protein>
    <recommendedName>
        <fullName evidence="7">Glycosyl hydrolase family 95 N-terminal domain-containing protein</fullName>
    </recommendedName>
</protein>
<accession>A0A811NFG3</accession>
<dbReference type="Proteomes" id="UP000604825">
    <property type="component" value="Unassembled WGS sequence"/>
</dbReference>
<dbReference type="Gene3D" id="2.70.98.50">
    <property type="entry name" value="putative glycoside hydrolase family protein from bacillus halodurans"/>
    <property type="match status" value="3"/>
</dbReference>
<evidence type="ECO:0000256" key="1">
    <source>
        <dbReference type="SAM" id="MobiDB-lite"/>
    </source>
</evidence>
<evidence type="ECO:0000313" key="5">
    <source>
        <dbReference type="EMBL" id="CAD6226243.1"/>
    </source>
</evidence>
<feature type="domain" description="Glycosyl hydrolase family 95 catalytic" evidence="4">
    <location>
        <begin position="320"/>
        <end position="605"/>
    </location>
</feature>
<dbReference type="PANTHER" id="PTHR31084:SF17">
    <property type="entry name" value="GLYCOSYL HYDROLASE FAMILY 95 N-TERMINAL DOMAIN-CONTAINING PROTEIN"/>
    <property type="match status" value="1"/>
</dbReference>
<dbReference type="PIRSF" id="PIRSF007663">
    <property type="entry name" value="UCP007663"/>
    <property type="match status" value="1"/>
</dbReference>
<keyword evidence="6" id="KW-1185">Reference proteome</keyword>
<dbReference type="EMBL" id="CAJGYO010000004">
    <property type="protein sequence ID" value="CAD6226243.1"/>
    <property type="molecule type" value="Genomic_DNA"/>
</dbReference>
<evidence type="ECO:0000259" key="3">
    <source>
        <dbReference type="Pfam" id="PF21307"/>
    </source>
</evidence>
<dbReference type="GO" id="GO:0004560">
    <property type="term" value="F:alpha-L-fucosidase activity"/>
    <property type="evidence" value="ECO:0007669"/>
    <property type="project" value="InterPro"/>
</dbReference>
<evidence type="ECO:0000259" key="2">
    <source>
        <dbReference type="Pfam" id="PF14498"/>
    </source>
</evidence>
<feature type="domain" description="Glycosyl hydrolase family 95 N-terminal" evidence="2">
    <location>
        <begin position="23"/>
        <end position="80"/>
    </location>
</feature>
<dbReference type="OrthoDB" id="2848340at2759"/>
<feature type="domain" description="Alpha fucosidase A-like C-terminal" evidence="3">
    <location>
        <begin position="610"/>
        <end position="666"/>
    </location>
</feature>
<organism evidence="5 6">
    <name type="scientific">Miscanthus lutarioriparius</name>
    <dbReference type="NCBI Taxonomy" id="422564"/>
    <lineage>
        <taxon>Eukaryota</taxon>
        <taxon>Viridiplantae</taxon>
        <taxon>Streptophyta</taxon>
        <taxon>Embryophyta</taxon>
        <taxon>Tracheophyta</taxon>
        <taxon>Spermatophyta</taxon>
        <taxon>Magnoliopsida</taxon>
        <taxon>Liliopsida</taxon>
        <taxon>Poales</taxon>
        <taxon>Poaceae</taxon>
        <taxon>PACMAD clade</taxon>
        <taxon>Panicoideae</taxon>
        <taxon>Andropogonodae</taxon>
        <taxon>Andropogoneae</taxon>
        <taxon>Saccharinae</taxon>
        <taxon>Miscanthus</taxon>
    </lineage>
</organism>
<dbReference type="InterPro" id="IPR027414">
    <property type="entry name" value="GH95_N_dom"/>
</dbReference>
<dbReference type="InterPro" id="IPR008928">
    <property type="entry name" value="6-hairpin_glycosidase_sf"/>
</dbReference>
<reference evidence="5" key="1">
    <citation type="submission" date="2020-10" db="EMBL/GenBank/DDBJ databases">
        <authorList>
            <person name="Han B."/>
            <person name="Lu T."/>
            <person name="Zhao Q."/>
            <person name="Huang X."/>
            <person name="Zhao Y."/>
        </authorList>
    </citation>
    <scope>NUCLEOTIDE SEQUENCE</scope>
</reference>
<dbReference type="InterPro" id="IPR054363">
    <property type="entry name" value="GH95_cat"/>
</dbReference>
<sequence>MARRPSTAWAEEEEEERPLTVVFASPAEYFTDAAPIGNGSLGGMVWGDVATDKLQLNHDTLWTGAPGSYTDPDAPAALAAQQAYGSYKRELDLHTATVRITYGVGPVQYTREHFCSNPHQVIVTRIAASETGHVSCKLSLSSQLKNTVTVTNANEVVMEGVCPGQRPPAGLLRSSRNSSSSSDDDVTTGGIKFAAVLGVQMDSTLDPTSAAVATLNRARSLTYEQLKAAHLDDYQRLFHRVTLRLSPPGGGLEDAHGGLMRTGGKEMLKRGIGDDEGIIRTSADRVKSFATDEDPWVCLGLKYPICKESGAKMLQQHGTPHLNINLQMNYWPTLPCNLSECQEPLFDFLQSLAVNGSKTAKVNYQARGWVTHHVSDVWAKSSAFIKKPKHAVWPMGGAWLCTHLWEHYQFSLDKDFLEYTAYPLLEGCATFLVDCLIEGPGGYLQTNPSTSPEHAFTAPDGKPASVSYSTTMDISIIREVFSAVLLSAEILEKSDTDLVEKIKKVLPRLPPIHIARDNTIMEWALDFQDPEVHHRHLSHLFGLYPGHTITMDNNPDVCGAVSNSLYKRGEDGPGWSTTWKMALWARLMNSENAYRMVLKFTAAISEMLVQSTQNDLYLLPALPRDKWPRGCAKGLRARGDVTVNICWDEGELQEAMLWSKNQNSVTKLHYGGCVTSVRVCRGTVYKFNRGLQCLEAWPAWQITFTIYRQSVQTELIANTYMCFLYLIKLRE</sequence>
<dbReference type="PANTHER" id="PTHR31084">
    <property type="entry name" value="ALPHA-L-FUCOSIDASE 2"/>
    <property type="match status" value="1"/>
</dbReference>
<dbReference type="Gene3D" id="1.50.10.10">
    <property type="match status" value="1"/>
</dbReference>
<proteinExistence type="predicted"/>
<dbReference type="InterPro" id="IPR016518">
    <property type="entry name" value="Alpha-L-fucosidase"/>
</dbReference>
<evidence type="ECO:0000259" key="4">
    <source>
        <dbReference type="Pfam" id="PF22124"/>
    </source>
</evidence>
<dbReference type="AlphaFoldDB" id="A0A811NFG3"/>
<feature type="domain" description="Glycosyl hydrolase family 95 N-terminal" evidence="2">
    <location>
        <begin position="81"/>
        <end position="186"/>
    </location>
</feature>
<dbReference type="InterPro" id="IPR049053">
    <property type="entry name" value="AFCA-like_C"/>
</dbReference>
<evidence type="ECO:0008006" key="7">
    <source>
        <dbReference type="Google" id="ProtNLM"/>
    </source>
</evidence>